<comment type="caution">
    <text evidence="1">The sequence shown here is derived from an EMBL/GenBank/DDBJ whole genome shotgun (WGS) entry which is preliminary data.</text>
</comment>
<evidence type="ECO:0008006" key="3">
    <source>
        <dbReference type="Google" id="ProtNLM"/>
    </source>
</evidence>
<organism evidence="1 2">
    <name type="scientific">Deinococcus aluminii</name>
    <dbReference type="NCBI Taxonomy" id="1656885"/>
    <lineage>
        <taxon>Bacteria</taxon>
        <taxon>Thermotogati</taxon>
        <taxon>Deinococcota</taxon>
        <taxon>Deinococci</taxon>
        <taxon>Deinococcales</taxon>
        <taxon>Deinococcaceae</taxon>
        <taxon>Deinococcus</taxon>
    </lineage>
</organism>
<evidence type="ECO:0000313" key="1">
    <source>
        <dbReference type="EMBL" id="GAA5533535.1"/>
    </source>
</evidence>
<keyword evidence="2" id="KW-1185">Reference proteome</keyword>
<gene>
    <name evidence="1" type="ORF">Dalu01_01941</name>
</gene>
<reference evidence="1 2" key="1">
    <citation type="submission" date="2024-02" db="EMBL/GenBank/DDBJ databases">
        <title>Deinococcus aluminii NBRC 112889.</title>
        <authorList>
            <person name="Ichikawa N."/>
            <person name="Katano-Makiyama Y."/>
            <person name="Hidaka K."/>
        </authorList>
    </citation>
    <scope>NUCLEOTIDE SEQUENCE [LARGE SCALE GENOMIC DNA]</scope>
    <source>
        <strain evidence="1 2">NBRC 112889</strain>
    </source>
</reference>
<dbReference type="Proteomes" id="UP001404956">
    <property type="component" value="Unassembled WGS sequence"/>
</dbReference>
<accession>A0ABP9XDU2</accession>
<name>A0ABP9XDU2_9DEIO</name>
<dbReference type="EMBL" id="BAABRV010000004">
    <property type="protein sequence ID" value="GAA5533535.1"/>
    <property type="molecule type" value="Genomic_DNA"/>
</dbReference>
<sequence length="57" mass="6271">MPPEDLTREGIELGWGNPRLNSRFEGLEGSRNNTSSALHPLEVTFVGDGHALLYDCT</sequence>
<protein>
    <recommendedName>
        <fullName evidence="3">MBL fold metallo-hydrolase</fullName>
    </recommendedName>
</protein>
<proteinExistence type="predicted"/>
<evidence type="ECO:0000313" key="2">
    <source>
        <dbReference type="Proteomes" id="UP001404956"/>
    </source>
</evidence>